<evidence type="ECO:0000313" key="3">
    <source>
        <dbReference type="Proteomes" id="UP001600941"/>
    </source>
</evidence>
<feature type="transmembrane region" description="Helical" evidence="1">
    <location>
        <begin position="144"/>
        <end position="164"/>
    </location>
</feature>
<keyword evidence="1" id="KW-1133">Transmembrane helix</keyword>
<protein>
    <submittedName>
        <fullName evidence="2">Uncharacterized protein</fullName>
    </submittedName>
</protein>
<sequence>MITLAKAKNMVIAGDYINNPVIITTGIPQIIINFKGKCVKLDYHNVSAYELITDEHRKSAASGVARGIVGGTLLGPVGMLAGGLSAKSKGIYQVAIEFKNGKKSLLEINDDIYKALVKSCFAPAHANHSHSKKPSKKSSKLRKIFLFFSWTLVALLLLLLFFAFSSSPSEKDSVSDEYIAEIDSYNAAVNDTWDNVVNTYKSYDSGEITLDDLMSSMGHSNQTFIMTASEIDKAEETTYSRMVGEITDLYYDTTINIMNFLHEGDTSSLEDLEHVPGQIIEKKSDIDQARDKLIK</sequence>
<keyword evidence="1" id="KW-0812">Transmembrane</keyword>
<reference evidence="2 3" key="1">
    <citation type="submission" date="2024-04" db="EMBL/GenBank/DDBJ databases">
        <title>Defined microbial consortia suppress multidrug-resistant proinflammatory Enterobacteriaceae via ecological control.</title>
        <authorList>
            <person name="Furuichi M."/>
            <person name="Kawaguchi T."/>
            <person name="Pust M."/>
            <person name="Yasuma K."/>
            <person name="Plichta D."/>
            <person name="Hasegawa N."/>
            <person name="Ohya T."/>
            <person name="Bhattarai S."/>
            <person name="Sasajima S."/>
            <person name="Aoto Y."/>
            <person name="Tuganbaev T."/>
            <person name="Yaginuma M."/>
            <person name="Ueda M."/>
            <person name="Okahashi N."/>
            <person name="Amafuji K."/>
            <person name="Kiridooshi Y."/>
            <person name="Sugita K."/>
            <person name="Strazar M."/>
            <person name="Skelly A."/>
            <person name="Suda W."/>
            <person name="Hattori M."/>
            <person name="Nakamoto N."/>
            <person name="Caballero S."/>
            <person name="Norman J."/>
            <person name="Olle B."/>
            <person name="Tanoue T."/>
            <person name="Arita M."/>
            <person name="Bucci V."/>
            <person name="Atarashi K."/>
            <person name="Xavier R."/>
            <person name="Honda K."/>
        </authorList>
    </citation>
    <scope>NUCLEOTIDE SEQUENCE [LARGE SCALE GENOMIC DNA]</scope>
    <source>
        <strain evidence="3">k34-0107-D12</strain>
    </source>
</reference>
<name>A0ABQ0C3B8_9FIRM</name>
<dbReference type="EMBL" id="BAABZQ010000001">
    <property type="protein sequence ID" value="GAA6503077.1"/>
    <property type="molecule type" value="Genomic_DNA"/>
</dbReference>
<accession>A0ABQ0C3B8</accession>
<gene>
    <name evidence="2" type="ORF">K340107D12_58930</name>
</gene>
<proteinExistence type="predicted"/>
<evidence type="ECO:0000313" key="2">
    <source>
        <dbReference type="EMBL" id="GAA6503077.1"/>
    </source>
</evidence>
<keyword evidence="1" id="KW-0472">Membrane</keyword>
<dbReference type="Proteomes" id="UP001600941">
    <property type="component" value="Unassembled WGS sequence"/>
</dbReference>
<organism evidence="2 3">
    <name type="scientific">Blautia parvula</name>
    <dbReference type="NCBI Taxonomy" id="2877527"/>
    <lineage>
        <taxon>Bacteria</taxon>
        <taxon>Bacillati</taxon>
        <taxon>Bacillota</taxon>
        <taxon>Clostridia</taxon>
        <taxon>Lachnospirales</taxon>
        <taxon>Lachnospiraceae</taxon>
        <taxon>Blautia</taxon>
    </lineage>
</organism>
<evidence type="ECO:0000256" key="1">
    <source>
        <dbReference type="SAM" id="Phobius"/>
    </source>
</evidence>
<keyword evidence="3" id="KW-1185">Reference proteome</keyword>
<comment type="caution">
    <text evidence="2">The sequence shown here is derived from an EMBL/GenBank/DDBJ whole genome shotgun (WGS) entry which is preliminary data.</text>
</comment>